<dbReference type="InterPro" id="IPR000242">
    <property type="entry name" value="PTP_cat"/>
</dbReference>
<proteinExistence type="predicted"/>
<sequence>MLEVVRLERGLGPTVIHCLDGGTKSGLFAASFILVERITRDLFVDVFHTVKAIKLRRRAVIGSATQLRFLYRVLIDWVDQTIEKPLRRQQITYPITLVRDPLLSTINDVHSSGLLSSGTSRL</sequence>
<dbReference type="EMBL" id="UYRU01091808">
    <property type="protein sequence ID" value="VDN37843.1"/>
    <property type="molecule type" value="Genomic_DNA"/>
</dbReference>
<protein>
    <recommendedName>
        <fullName evidence="5">Tyrosine specific protein phosphatases domain-containing protein</fullName>
    </recommendedName>
</protein>
<evidence type="ECO:0000313" key="3">
    <source>
        <dbReference type="EMBL" id="VDN37843.1"/>
    </source>
</evidence>
<dbReference type="Gene3D" id="3.90.190.10">
    <property type="entry name" value="Protein tyrosine phosphatase superfamily"/>
    <property type="match status" value="1"/>
</dbReference>
<feature type="domain" description="Tyrosine specific protein phosphatases" evidence="2">
    <location>
        <begin position="1"/>
        <end position="68"/>
    </location>
</feature>
<evidence type="ECO:0000259" key="2">
    <source>
        <dbReference type="PROSITE" id="PS50056"/>
    </source>
</evidence>
<evidence type="ECO:0000259" key="1">
    <source>
        <dbReference type="PROSITE" id="PS50055"/>
    </source>
</evidence>
<feature type="non-terminal residue" evidence="3">
    <location>
        <position position="122"/>
    </location>
</feature>
<dbReference type="InterPro" id="IPR000387">
    <property type="entry name" value="Tyr_Pase_dom"/>
</dbReference>
<dbReference type="AlphaFoldDB" id="A0A3P7NLB7"/>
<keyword evidence="4" id="KW-1185">Reference proteome</keyword>
<reference evidence="3 4" key="1">
    <citation type="submission" date="2018-11" db="EMBL/GenBank/DDBJ databases">
        <authorList>
            <consortium name="Pathogen Informatics"/>
        </authorList>
    </citation>
    <scope>NUCLEOTIDE SEQUENCE [LARGE SCALE GENOMIC DNA]</scope>
</reference>
<dbReference type="PROSITE" id="PS50056">
    <property type="entry name" value="TYR_PHOSPHATASE_2"/>
    <property type="match status" value="1"/>
</dbReference>
<feature type="domain" description="Tyrosine-protein phosphatase" evidence="1">
    <location>
        <begin position="1"/>
        <end position="77"/>
    </location>
</feature>
<accession>A0A3P7NLB7</accession>
<dbReference type="InterPro" id="IPR003595">
    <property type="entry name" value="Tyr_Pase_cat"/>
</dbReference>
<evidence type="ECO:0000313" key="4">
    <source>
        <dbReference type="Proteomes" id="UP000281553"/>
    </source>
</evidence>
<name>A0A3P7NLB7_DIBLA</name>
<dbReference type="Pfam" id="PF00102">
    <property type="entry name" value="Y_phosphatase"/>
    <property type="match status" value="1"/>
</dbReference>
<dbReference type="Proteomes" id="UP000281553">
    <property type="component" value="Unassembled WGS sequence"/>
</dbReference>
<evidence type="ECO:0008006" key="5">
    <source>
        <dbReference type="Google" id="ProtNLM"/>
    </source>
</evidence>
<dbReference type="SMART" id="SM00404">
    <property type="entry name" value="PTPc_motif"/>
    <property type="match status" value="1"/>
</dbReference>
<dbReference type="GO" id="GO:0004725">
    <property type="term" value="F:protein tyrosine phosphatase activity"/>
    <property type="evidence" value="ECO:0007669"/>
    <property type="project" value="InterPro"/>
</dbReference>
<dbReference type="OrthoDB" id="6407541at2759"/>
<gene>
    <name evidence="3" type="ORF">DILT_LOCUS17443</name>
</gene>
<dbReference type="SUPFAM" id="SSF52799">
    <property type="entry name" value="(Phosphotyrosine protein) phosphatases II"/>
    <property type="match status" value="1"/>
</dbReference>
<organism evidence="3 4">
    <name type="scientific">Dibothriocephalus latus</name>
    <name type="common">Fish tapeworm</name>
    <name type="synonym">Diphyllobothrium latum</name>
    <dbReference type="NCBI Taxonomy" id="60516"/>
    <lineage>
        <taxon>Eukaryota</taxon>
        <taxon>Metazoa</taxon>
        <taxon>Spiralia</taxon>
        <taxon>Lophotrochozoa</taxon>
        <taxon>Platyhelminthes</taxon>
        <taxon>Cestoda</taxon>
        <taxon>Eucestoda</taxon>
        <taxon>Diphyllobothriidea</taxon>
        <taxon>Diphyllobothriidae</taxon>
        <taxon>Dibothriocephalus</taxon>
    </lineage>
</organism>
<dbReference type="InterPro" id="IPR029021">
    <property type="entry name" value="Prot-tyrosine_phosphatase-like"/>
</dbReference>
<dbReference type="PROSITE" id="PS50055">
    <property type="entry name" value="TYR_PHOSPHATASE_PTP"/>
    <property type="match status" value="1"/>
</dbReference>